<evidence type="ECO:0008006" key="3">
    <source>
        <dbReference type="Google" id="ProtNLM"/>
    </source>
</evidence>
<dbReference type="EMBL" id="PJZH01000008">
    <property type="protein sequence ID" value="PLR35570.1"/>
    <property type="molecule type" value="Genomic_DNA"/>
</dbReference>
<organism evidence="1 2">
    <name type="scientific">Chimaeribacter coloradensis</name>
    <dbReference type="NCBI Taxonomy" id="2060068"/>
    <lineage>
        <taxon>Bacteria</taxon>
        <taxon>Pseudomonadati</taxon>
        <taxon>Pseudomonadota</taxon>
        <taxon>Gammaproteobacteria</taxon>
        <taxon>Enterobacterales</taxon>
        <taxon>Yersiniaceae</taxon>
        <taxon>Chimaeribacter</taxon>
    </lineage>
</organism>
<comment type="caution">
    <text evidence="1">The sequence shown here is derived from an EMBL/GenBank/DDBJ whole genome shotgun (WGS) entry which is preliminary data.</text>
</comment>
<evidence type="ECO:0000313" key="2">
    <source>
        <dbReference type="Proteomes" id="UP000234503"/>
    </source>
</evidence>
<evidence type="ECO:0000313" key="1">
    <source>
        <dbReference type="EMBL" id="PLR35570.1"/>
    </source>
</evidence>
<dbReference type="OrthoDB" id="6505050at2"/>
<protein>
    <recommendedName>
        <fullName evidence="3">CopG family transcriptional regulator</fullName>
    </recommendedName>
</protein>
<accession>A0A2N5E406</accession>
<dbReference type="RefSeq" id="WP_101824306.1">
    <property type="nucleotide sequence ID" value="NZ_PJZH01000008.1"/>
</dbReference>
<keyword evidence="2" id="KW-1185">Reference proteome</keyword>
<reference evidence="1 2" key="1">
    <citation type="submission" date="2017-12" db="EMBL/GenBank/DDBJ databases">
        <title>Characterization of six clinical isolates of Enterochimera gen. nov., a novel genus of the Yersiniaciae family and the three species Enterochimera arupensis sp. nov., Enterochimera coloradensis sp. nov, and Enterochimera californica sp. nov.</title>
        <authorList>
            <person name="Rossi A."/>
            <person name="Fisher M."/>
        </authorList>
    </citation>
    <scope>NUCLEOTIDE SEQUENCE [LARGE SCALE GENOMIC DNA]</scope>
    <source>
        <strain evidence="2">2016-Iso4</strain>
    </source>
</reference>
<name>A0A2N5E406_9GAMM</name>
<proteinExistence type="predicted"/>
<dbReference type="AlphaFoldDB" id="A0A2N5E406"/>
<gene>
    <name evidence="1" type="ORF">CYR32_10270</name>
</gene>
<dbReference type="Proteomes" id="UP000234503">
    <property type="component" value="Unassembled WGS sequence"/>
</dbReference>
<sequence>MALKKPVRQTVSASDADALARKLADRPYGEEKKEEDVVTRTTISLPKSLLIKLEDVALENKRAGREPKSVSALIRLATEQYLDS</sequence>